<dbReference type="SUPFAM" id="SSF52402">
    <property type="entry name" value="Adenine nucleotide alpha hydrolases-like"/>
    <property type="match status" value="1"/>
</dbReference>
<evidence type="ECO:0000256" key="4">
    <source>
        <dbReference type="ARBA" id="ARBA00048741"/>
    </source>
</evidence>
<evidence type="ECO:0000256" key="1">
    <source>
        <dbReference type="ARBA" id="ARBA00005187"/>
    </source>
</evidence>
<comment type="catalytic activity">
    <reaction evidence="4">
        <text>L-aspartate + L-glutamine + ATP + H2O = L-asparagine + L-glutamate + AMP + diphosphate + H(+)</text>
        <dbReference type="Rhea" id="RHEA:12228"/>
        <dbReference type="ChEBI" id="CHEBI:15377"/>
        <dbReference type="ChEBI" id="CHEBI:15378"/>
        <dbReference type="ChEBI" id="CHEBI:29985"/>
        <dbReference type="ChEBI" id="CHEBI:29991"/>
        <dbReference type="ChEBI" id="CHEBI:30616"/>
        <dbReference type="ChEBI" id="CHEBI:33019"/>
        <dbReference type="ChEBI" id="CHEBI:58048"/>
        <dbReference type="ChEBI" id="CHEBI:58359"/>
        <dbReference type="ChEBI" id="CHEBI:456215"/>
        <dbReference type="EC" id="6.3.5.4"/>
    </reaction>
</comment>
<dbReference type="EC" id="6.3.5.4" evidence="2"/>
<organism evidence="5 6">
    <name type="scientific">Alkalibacillus silvisoli</name>
    <dbReference type="NCBI Taxonomy" id="392823"/>
    <lineage>
        <taxon>Bacteria</taxon>
        <taxon>Bacillati</taxon>
        <taxon>Bacillota</taxon>
        <taxon>Bacilli</taxon>
        <taxon>Bacillales</taxon>
        <taxon>Bacillaceae</taxon>
        <taxon>Alkalibacillus</taxon>
    </lineage>
</organism>
<name>A0ABN1A6X9_9BACI</name>
<dbReference type="InterPro" id="IPR014729">
    <property type="entry name" value="Rossmann-like_a/b/a_fold"/>
</dbReference>
<gene>
    <name evidence="5" type="ORF">GCM10008935_26190</name>
</gene>
<dbReference type="EMBL" id="BAAACZ010000026">
    <property type="protein sequence ID" value="GAA0469121.1"/>
    <property type="molecule type" value="Genomic_DNA"/>
</dbReference>
<dbReference type="InterPro" id="IPR029055">
    <property type="entry name" value="Ntn_hydrolases_N"/>
</dbReference>
<protein>
    <recommendedName>
        <fullName evidence="2">asparagine synthase (glutamine-hydrolyzing)</fullName>
        <ecNumber evidence="2">6.3.5.4</ecNumber>
    </recommendedName>
</protein>
<keyword evidence="6" id="KW-1185">Reference proteome</keyword>
<comment type="caution">
    <text evidence="5">The sequence shown here is derived from an EMBL/GenBank/DDBJ whole genome shotgun (WGS) entry which is preliminary data.</text>
</comment>
<evidence type="ECO:0000313" key="5">
    <source>
        <dbReference type="EMBL" id="GAA0469121.1"/>
    </source>
</evidence>
<dbReference type="Gene3D" id="3.40.50.620">
    <property type="entry name" value="HUPs"/>
    <property type="match status" value="1"/>
</dbReference>
<reference evidence="5 6" key="1">
    <citation type="journal article" date="2019" name="Int. J. Syst. Evol. Microbiol.">
        <title>The Global Catalogue of Microorganisms (GCM) 10K type strain sequencing project: providing services to taxonomists for standard genome sequencing and annotation.</title>
        <authorList>
            <consortium name="The Broad Institute Genomics Platform"/>
            <consortium name="The Broad Institute Genome Sequencing Center for Infectious Disease"/>
            <person name="Wu L."/>
            <person name="Ma J."/>
        </authorList>
    </citation>
    <scope>NUCLEOTIDE SEQUENCE [LARGE SCALE GENOMIC DNA]</scope>
    <source>
        <strain evidence="5 6">JCM 14193</strain>
    </source>
</reference>
<dbReference type="InterPro" id="IPR051786">
    <property type="entry name" value="ASN_synthetase/amidase"/>
</dbReference>
<evidence type="ECO:0000256" key="3">
    <source>
        <dbReference type="ARBA" id="ARBA00022888"/>
    </source>
</evidence>
<accession>A0ABN1A6X9</accession>
<dbReference type="RefSeq" id="WP_343784262.1">
    <property type="nucleotide sequence ID" value="NZ_BAAACZ010000026.1"/>
</dbReference>
<evidence type="ECO:0000256" key="2">
    <source>
        <dbReference type="ARBA" id="ARBA00012737"/>
    </source>
</evidence>
<dbReference type="SUPFAM" id="SSF56235">
    <property type="entry name" value="N-terminal nucleophile aminohydrolases (Ntn hydrolases)"/>
    <property type="match status" value="1"/>
</dbReference>
<dbReference type="PANTHER" id="PTHR43284">
    <property type="entry name" value="ASPARAGINE SYNTHETASE (GLUTAMINE-HYDROLYZING)"/>
    <property type="match status" value="1"/>
</dbReference>
<comment type="pathway">
    <text evidence="1">Amino-acid biosynthesis; L-asparagine biosynthesis; L-asparagine from L-aspartate (L-Gln route): step 1/1.</text>
</comment>
<dbReference type="Proteomes" id="UP001500740">
    <property type="component" value="Unassembled WGS sequence"/>
</dbReference>
<keyword evidence="3" id="KW-0061">Asparagine biosynthesis</keyword>
<dbReference type="PANTHER" id="PTHR43284:SF1">
    <property type="entry name" value="ASPARAGINE SYNTHETASE"/>
    <property type="match status" value="1"/>
</dbReference>
<evidence type="ECO:0000313" key="6">
    <source>
        <dbReference type="Proteomes" id="UP001500740"/>
    </source>
</evidence>
<sequence>MSDFFLSNELYDYNSLKYFSDEIFGDIYTNDTFFQGEWGTLFVTETKYYGFEPVEDEQYIMAVLGGPVLNFSTNEPKGSNHLTSLILDQWKSGQIKWGEDLSGPFVLVVVNKHTHEHFVYTDLMSFIPVYRCGGVNKQNYSSHVDLIALASGEREWLDYVSIADFVLNGIVTYPYTVYSNVFQVPPASEVKARNDKIITTNYWSPEEEKKNYEKKPAIQELDQALNNYVLNVLSRGGKVAQFISGGEDSRLLSSVLRNYNRDAYIFLDQMNREGNLAKKAAQNNNAKFNYYIRSTTHYLDIMENSSRLASTSAQYIHAHTYGFHTKCKLEGYESVWGGLCADALLKGSHITLIKGGGRPYIPQIKSKKENGVKTNLFSEQIINEINRRRESHLNQIRSLRPNSSEEWFELWPSSMNKNMANLAVNRRLFPSYEPFLANGVVKVSAKTPQSLKLNRRFFHSFSKPYLSTTKFLFHSDGRLPYLPWYINIPISLLVRMKNSMFKKLGIIRGVQGPWNDKSVLIQTEDFKEQLNKYSLDILEKEYNEVHNIFIELLNNNKLKEEQHFNLLQSLYLISFITGLKKEGET</sequence>
<keyword evidence="3" id="KW-0028">Amino-acid biosynthesis</keyword>
<proteinExistence type="predicted"/>